<feature type="region of interest" description="Disordered" evidence="7">
    <location>
        <begin position="437"/>
        <end position="477"/>
    </location>
</feature>
<comment type="caution">
    <text evidence="10">The sequence shown here is derived from an EMBL/GenBank/DDBJ whole genome shotgun (WGS) entry which is preliminary data.</text>
</comment>
<keyword evidence="4 6" id="KW-0175">Coiled coil</keyword>
<keyword evidence="11" id="KW-1185">Reference proteome</keyword>
<feature type="coiled-coil region" evidence="6">
    <location>
        <begin position="330"/>
        <end position="364"/>
    </location>
</feature>
<dbReference type="Pfam" id="PF11923">
    <property type="entry name" value="NFACT-C"/>
    <property type="match status" value="1"/>
</dbReference>
<comment type="subcellular location">
    <subcellularLocation>
        <location evidence="1">Cytoplasm</location>
    </subcellularLocation>
</comment>
<evidence type="ECO:0000256" key="5">
    <source>
        <dbReference type="ARBA" id="ARBA00070414"/>
    </source>
</evidence>
<evidence type="ECO:0000259" key="8">
    <source>
        <dbReference type="Pfam" id="PF05670"/>
    </source>
</evidence>
<evidence type="ECO:0000256" key="6">
    <source>
        <dbReference type="SAM" id="Coils"/>
    </source>
</evidence>
<dbReference type="Pfam" id="PF05670">
    <property type="entry name" value="NFACT-R_1"/>
    <property type="match status" value="1"/>
</dbReference>
<comment type="similarity">
    <text evidence="2">Belongs to the NEMF family.</text>
</comment>
<dbReference type="InterPro" id="IPR021846">
    <property type="entry name" value="NFACT-C"/>
</dbReference>
<dbReference type="InterPro" id="IPR051608">
    <property type="entry name" value="RQC_Subunit_NEMF"/>
</dbReference>
<dbReference type="RefSeq" id="XP_049263058.1">
    <property type="nucleotide sequence ID" value="XM_049407559.1"/>
</dbReference>
<keyword evidence="3" id="KW-0963">Cytoplasm</keyword>
<organism evidence="10 11">
    <name type="scientific">[Candida] subhashii</name>
    <dbReference type="NCBI Taxonomy" id="561895"/>
    <lineage>
        <taxon>Eukaryota</taxon>
        <taxon>Fungi</taxon>
        <taxon>Dikarya</taxon>
        <taxon>Ascomycota</taxon>
        <taxon>Saccharomycotina</taxon>
        <taxon>Pichiomycetes</taxon>
        <taxon>Debaryomycetaceae</taxon>
        <taxon>Spathaspora</taxon>
    </lineage>
</organism>
<dbReference type="InterPro" id="IPR008532">
    <property type="entry name" value="NFACT_RNA-bd"/>
</dbReference>
<protein>
    <recommendedName>
        <fullName evidence="5">Ribosome quality control complex subunit 2</fullName>
    </recommendedName>
</protein>
<dbReference type="OrthoDB" id="207084at2759"/>
<dbReference type="GO" id="GO:1990112">
    <property type="term" value="C:RQC complex"/>
    <property type="evidence" value="ECO:0007669"/>
    <property type="project" value="TreeGrafter"/>
</dbReference>
<evidence type="ECO:0000256" key="1">
    <source>
        <dbReference type="ARBA" id="ARBA00004496"/>
    </source>
</evidence>
<dbReference type="Pfam" id="PF05833">
    <property type="entry name" value="NFACT_N"/>
    <property type="match status" value="1"/>
</dbReference>
<dbReference type="GO" id="GO:1990116">
    <property type="term" value="P:ribosome-associated ubiquitin-dependent protein catabolic process"/>
    <property type="evidence" value="ECO:0007669"/>
    <property type="project" value="TreeGrafter"/>
</dbReference>
<evidence type="ECO:0000256" key="7">
    <source>
        <dbReference type="SAM" id="MobiDB-lite"/>
    </source>
</evidence>
<evidence type="ECO:0000256" key="4">
    <source>
        <dbReference type="ARBA" id="ARBA00023054"/>
    </source>
</evidence>
<reference evidence="10 11" key="1">
    <citation type="journal article" date="2021" name="DNA Res.">
        <title>Genome analysis of Candida subhashii reveals its hybrid nature and dual mitochondrial genome conformations.</title>
        <authorList>
            <person name="Mixao V."/>
            <person name="Hegedusova E."/>
            <person name="Saus E."/>
            <person name="Pryszcz L.P."/>
            <person name="Cillingova A."/>
            <person name="Nosek J."/>
            <person name="Gabaldon T."/>
        </authorList>
    </citation>
    <scope>NUCLEOTIDE SEQUENCE [LARGE SCALE GENOMIC DNA]</scope>
    <source>
        <strain evidence="10 11">CBS 10753</strain>
    </source>
</reference>
<dbReference type="GO" id="GO:0043023">
    <property type="term" value="F:ribosomal large subunit binding"/>
    <property type="evidence" value="ECO:0007669"/>
    <property type="project" value="TreeGrafter"/>
</dbReference>
<dbReference type="Proteomes" id="UP000694255">
    <property type="component" value="Unassembled WGS sequence"/>
</dbReference>
<feature type="compositionally biased region" description="Polar residues" evidence="7">
    <location>
        <begin position="761"/>
        <end position="771"/>
    </location>
</feature>
<feature type="compositionally biased region" description="Basic residues" evidence="7">
    <location>
        <begin position="781"/>
        <end position="792"/>
    </location>
</feature>
<accession>A0A8J5UW99</accession>
<feature type="compositionally biased region" description="Acidic residues" evidence="7">
    <location>
        <begin position="748"/>
        <end position="760"/>
    </location>
</feature>
<feature type="region of interest" description="Disordered" evidence="7">
    <location>
        <begin position="975"/>
        <end position="994"/>
    </location>
</feature>
<name>A0A8J5UW99_9ASCO</name>
<dbReference type="PANTHER" id="PTHR15239:SF6">
    <property type="entry name" value="RIBOSOME QUALITY CONTROL COMPLEX SUBUNIT NEMF"/>
    <property type="match status" value="1"/>
</dbReference>
<dbReference type="EMBL" id="JAGSYN010000161">
    <property type="protein sequence ID" value="KAG7662825.1"/>
    <property type="molecule type" value="Genomic_DNA"/>
</dbReference>
<evidence type="ECO:0000313" key="11">
    <source>
        <dbReference type="Proteomes" id="UP000694255"/>
    </source>
</evidence>
<evidence type="ECO:0000259" key="9">
    <source>
        <dbReference type="Pfam" id="PF11923"/>
    </source>
</evidence>
<feature type="compositionally biased region" description="Basic residues" evidence="7">
    <location>
        <begin position="468"/>
        <end position="477"/>
    </location>
</feature>
<proteinExistence type="inferred from homology"/>
<feature type="domain" description="NFACT RNA-binding" evidence="8">
    <location>
        <begin position="557"/>
        <end position="668"/>
    </location>
</feature>
<evidence type="ECO:0000256" key="3">
    <source>
        <dbReference type="ARBA" id="ARBA00022490"/>
    </source>
</evidence>
<sequence>MKQRITSLDLQILTSELSKELLNYRLQNIYNVANSTRQYLFKFSIPDSKKVVVLEYGNRIHLTDFERQTTQQPSNFVTKLRKHLKTRRLSGIKQIPNDRVLVLQFSDGLYYLVLEFFSAGNILLLDEHQKIMSLQRLVTAKEDVDRYAVNEEYKMFDKSLFTDEYKFEKTTYTSEDVKSWIDTHKLLLKEHSDKKKVRVFSIHKLAFVNAKHLPSELIQKCFHDCGINPSQSSLNFEGNEEGIESVVKALEVCEDAYLSLLTVEKETTGYIVGKKNESVDETSELNIIYDEFHPFEPYKENFDAFEFIPVQGYNKTLDKFFSTLESSKSALKIEQQKQHANKRLEKAKSERDRQIQTLVQQQELNSKKGELIQYHSELVEACRAYIQQFLDQSMDWTNIESVIELEKRKGNKLANSIGLPLNLKENKFKILLPDFEEEDSDSSDVDETQSESESESESDSEDEDDFPKKKKSTAKKTKQKRPNVVSTWIDLSLTAFANARLYFDTKKTAETKQTKVEKSTNMAVKNAERKITQDLTKALKQETETLKQMRPKYWFEKFYWFVSNEGYLCLAGRDNAQVDMIYYRHFGDNDFFVSSDLEGSLKVFIKNPFKGELVPPSTVMQAGIFSMSASSGWNGKVTTSAWVMHGTEISKRDFDGSLVPSGEFNYKGKKEYLPPSQLVMGFGLYCLVDEDTTKRYAENRVNREKEHGLTITLDNKKAELEKIKQTQKIEDTKKVEITKEETPQSAQEEVEGSPEADLESISDSVSLSTESRSGKATPIPRGKKSKLKKIAKRYADQDEEERKLRMDALGVLKQVEQREDQKSKEVFERLEAAKRLEEKEAAKERRRKQEAKEYQKYIMDEVDSDESHITNYLEILDSFVSKPSPKDSIINIIPVFAPWQSLQKFKYKVKIQPGSGKKGKSITDALHYFTTRKMDDSGSDTDLDWPVEREIVKTLKPNDLVGVFTVSKVKLVLPSGAAPDSKNKRQPAKKGKKK</sequence>
<dbReference type="GO" id="GO:0072344">
    <property type="term" value="P:rescue of stalled ribosome"/>
    <property type="evidence" value="ECO:0007669"/>
    <property type="project" value="TreeGrafter"/>
</dbReference>
<evidence type="ECO:0000313" key="10">
    <source>
        <dbReference type="EMBL" id="KAG7662825.1"/>
    </source>
</evidence>
<dbReference type="PANTHER" id="PTHR15239">
    <property type="entry name" value="NUCLEAR EXPORT MEDIATOR FACTOR NEMF"/>
    <property type="match status" value="1"/>
</dbReference>
<feature type="domain" description="NFACT protein C-terminal" evidence="9">
    <location>
        <begin position="871"/>
        <end position="972"/>
    </location>
</feature>
<dbReference type="GO" id="GO:0005737">
    <property type="term" value="C:cytoplasm"/>
    <property type="evidence" value="ECO:0007669"/>
    <property type="project" value="UniProtKB-SubCell"/>
</dbReference>
<feature type="compositionally biased region" description="Acidic residues" evidence="7">
    <location>
        <begin position="437"/>
        <end position="465"/>
    </location>
</feature>
<evidence type="ECO:0000256" key="2">
    <source>
        <dbReference type="ARBA" id="ARBA00008318"/>
    </source>
</evidence>
<dbReference type="GeneID" id="73470480"/>
<dbReference type="FunFam" id="2.30.310.10:FF:000003">
    <property type="entry name" value="Zinc knuckle domain containing protein"/>
    <property type="match status" value="1"/>
</dbReference>
<feature type="region of interest" description="Disordered" evidence="7">
    <location>
        <begin position="734"/>
        <end position="799"/>
    </location>
</feature>
<dbReference type="GO" id="GO:0000049">
    <property type="term" value="F:tRNA binding"/>
    <property type="evidence" value="ECO:0007669"/>
    <property type="project" value="TreeGrafter"/>
</dbReference>
<feature type="compositionally biased region" description="Basic residues" evidence="7">
    <location>
        <begin position="984"/>
        <end position="994"/>
    </location>
</feature>
<gene>
    <name evidence="10" type="ORF">J8A68_003680</name>
</gene>
<dbReference type="AlphaFoldDB" id="A0A8J5UW99"/>